<reference evidence="1 3" key="1">
    <citation type="submission" date="2016-10" db="EMBL/GenBank/DDBJ databases">
        <authorList>
            <person name="Varghese N."/>
            <person name="Submissions S."/>
        </authorList>
    </citation>
    <scope>NUCLEOTIDE SEQUENCE [LARGE SCALE GENOMIC DNA]</scope>
    <source>
        <strain evidence="1 3">DSM 19299</strain>
    </source>
</reference>
<dbReference type="PROSITE" id="PS51257">
    <property type="entry name" value="PROKAR_LIPOPROTEIN"/>
    <property type="match status" value="1"/>
</dbReference>
<name>A0A2X2X0B4_CHRJE</name>
<proteinExistence type="predicted"/>
<dbReference type="EMBL" id="UAWB01000004">
    <property type="protein sequence ID" value="SQB43543.1"/>
    <property type="molecule type" value="Genomic_DNA"/>
</dbReference>
<dbReference type="Proteomes" id="UP000199426">
    <property type="component" value="Unassembled WGS sequence"/>
</dbReference>
<sequence length="286" mass="32690">MKIPNQLSFIILLFFFCFSFQSCESKGKEKIGNIFGAKKETEKLKNVDNFDKNTQTIHVLVALCDNKYQGIVPVPEKIGNGQDPDQNLYWGAAYGVRTYFKKSKDWKFLKSEKKDSIRMERLIFQHASKKNYYLVADAYDGEYIKNCTKDFFYSSSGQMKDVLSVNNTKIGLYGNAKLVSFVGHDGLMDFQLSESFKNQDGQTRDCIILACYSKKFFSPLLQETKANPLVWTSHLMAPEAYILHDALTGYINHENGEQIRSRAALAYSKYQKCSVKAARNLLVTGW</sequence>
<evidence type="ECO:0000313" key="1">
    <source>
        <dbReference type="EMBL" id="SDJ79761.1"/>
    </source>
</evidence>
<dbReference type="Proteomes" id="UP000251670">
    <property type="component" value="Unassembled WGS sequence"/>
</dbReference>
<dbReference type="EMBL" id="FNEG01000009">
    <property type="protein sequence ID" value="SDJ79761.1"/>
    <property type="molecule type" value="Genomic_DNA"/>
</dbReference>
<evidence type="ECO:0000313" key="3">
    <source>
        <dbReference type="Proteomes" id="UP000199426"/>
    </source>
</evidence>
<reference evidence="2 4" key="2">
    <citation type="submission" date="2018-06" db="EMBL/GenBank/DDBJ databases">
        <authorList>
            <consortium name="Pathogen Informatics"/>
            <person name="Doyle S."/>
        </authorList>
    </citation>
    <scope>NUCLEOTIDE SEQUENCE [LARGE SCALE GENOMIC DNA]</scope>
    <source>
        <strain evidence="2 4">NCTC13492</strain>
    </source>
</reference>
<evidence type="ECO:0000313" key="2">
    <source>
        <dbReference type="EMBL" id="SQB43543.1"/>
    </source>
</evidence>
<accession>A0A2X2X0B4</accession>
<keyword evidence="3" id="KW-1185">Reference proteome</keyword>
<dbReference type="STRING" id="445960.SAMN05421542_4409"/>
<dbReference type="AlphaFoldDB" id="A0A2X2X0B4"/>
<organism evidence="2 4">
    <name type="scientific">Chryseobacterium jejuense</name>
    <dbReference type="NCBI Taxonomy" id="445960"/>
    <lineage>
        <taxon>Bacteria</taxon>
        <taxon>Pseudomonadati</taxon>
        <taxon>Bacteroidota</taxon>
        <taxon>Flavobacteriia</taxon>
        <taxon>Flavobacteriales</taxon>
        <taxon>Weeksellaceae</taxon>
        <taxon>Chryseobacterium group</taxon>
        <taxon>Chryseobacterium</taxon>
    </lineage>
</organism>
<gene>
    <name evidence="2" type="ORF">NCTC13492_02306</name>
    <name evidence="1" type="ORF">SAMN05421542_4409</name>
</gene>
<dbReference type="RefSeq" id="WP_228425284.1">
    <property type="nucleotide sequence ID" value="NZ_FNEG01000009.1"/>
</dbReference>
<evidence type="ECO:0000313" key="4">
    <source>
        <dbReference type="Proteomes" id="UP000251670"/>
    </source>
</evidence>
<protein>
    <submittedName>
        <fullName evidence="2">Uncharacterized protein</fullName>
    </submittedName>
</protein>